<feature type="transmembrane region" description="Helical" evidence="5">
    <location>
        <begin position="202"/>
        <end position="221"/>
    </location>
</feature>
<accession>A0A0D3I3J5</accession>
<feature type="transmembrane region" description="Helical" evidence="5">
    <location>
        <begin position="178"/>
        <end position="196"/>
    </location>
</feature>
<dbReference type="InterPro" id="IPR040409">
    <property type="entry name" value="PCS-like"/>
</dbReference>
<dbReference type="Proteomes" id="UP000013827">
    <property type="component" value="Unassembled WGS sequence"/>
</dbReference>
<proteinExistence type="predicted"/>
<keyword evidence="5" id="KW-1133">Transmembrane helix</keyword>
<evidence type="ECO:0000256" key="3">
    <source>
        <dbReference type="ARBA" id="ARBA00022679"/>
    </source>
</evidence>
<protein>
    <recommendedName>
        <fullName evidence="1">glutathione gamma-glutamylcysteinyltransferase</fullName>
        <ecNumber evidence="1">2.3.2.15</ecNumber>
    </recommendedName>
</protein>
<dbReference type="RefSeq" id="XP_005758259.1">
    <property type="nucleotide sequence ID" value="XM_005758202.1"/>
</dbReference>
<keyword evidence="5" id="KW-0472">Membrane</keyword>
<dbReference type="GO" id="GO:0010273">
    <property type="term" value="P:detoxification of copper ion"/>
    <property type="evidence" value="ECO:0007669"/>
    <property type="project" value="TreeGrafter"/>
</dbReference>
<dbReference type="PANTHER" id="PTHR33447:SF2">
    <property type="entry name" value="GLUTATHIONE GAMMA-GLUTAMYLCYSTEINYLTRANSFERASE"/>
    <property type="match status" value="1"/>
</dbReference>
<dbReference type="PANTHER" id="PTHR33447">
    <property type="entry name" value="GLUTATHIONE GAMMA-GLUTAMYLCYSTEINYLTRANSFERASE"/>
    <property type="match status" value="1"/>
</dbReference>
<dbReference type="GO" id="GO:0046938">
    <property type="term" value="P:phytochelatin biosynthetic process"/>
    <property type="evidence" value="ECO:0007669"/>
    <property type="project" value="InterPro"/>
</dbReference>
<dbReference type="GeneID" id="17251911"/>
<keyword evidence="5" id="KW-0812">Transmembrane</keyword>
<dbReference type="SUPFAM" id="SSF54001">
    <property type="entry name" value="Cysteine proteinases"/>
    <property type="match status" value="1"/>
</dbReference>
<dbReference type="PaxDb" id="2903-EOD05830"/>
<feature type="domain" description="Peptidase C83" evidence="6">
    <location>
        <begin position="47"/>
        <end position="235"/>
    </location>
</feature>
<reference evidence="8" key="1">
    <citation type="journal article" date="2013" name="Nature">
        <title>Pan genome of the phytoplankton Emiliania underpins its global distribution.</title>
        <authorList>
            <person name="Read B.A."/>
            <person name="Kegel J."/>
            <person name="Klute M.J."/>
            <person name="Kuo A."/>
            <person name="Lefebvre S.C."/>
            <person name="Maumus F."/>
            <person name="Mayer C."/>
            <person name="Miller J."/>
            <person name="Monier A."/>
            <person name="Salamov A."/>
            <person name="Young J."/>
            <person name="Aguilar M."/>
            <person name="Claverie J.M."/>
            <person name="Frickenhaus S."/>
            <person name="Gonzalez K."/>
            <person name="Herman E.K."/>
            <person name="Lin Y.C."/>
            <person name="Napier J."/>
            <person name="Ogata H."/>
            <person name="Sarno A.F."/>
            <person name="Shmutz J."/>
            <person name="Schroeder D."/>
            <person name="de Vargas C."/>
            <person name="Verret F."/>
            <person name="von Dassow P."/>
            <person name="Valentin K."/>
            <person name="Van de Peer Y."/>
            <person name="Wheeler G."/>
            <person name="Dacks J.B."/>
            <person name="Delwiche C.F."/>
            <person name="Dyhrman S.T."/>
            <person name="Glockner G."/>
            <person name="John U."/>
            <person name="Richards T."/>
            <person name="Worden A.Z."/>
            <person name="Zhang X."/>
            <person name="Grigoriev I.V."/>
            <person name="Allen A.E."/>
            <person name="Bidle K."/>
            <person name="Borodovsky M."/>
            <person name="Bowler C."/>
            <person name="Brownlee C."/>
            <person name="Cock J.M."/>
            <person name="Elias M."/>
            <person name="Gladyshev V.N."/>
            <person name="Groth M."/>
            <person name="Guda C."/>
            <person name="Hadaegh A."/>
            <person name="Iglesias-Rodriguez M.D."/>
            <person name="Jenkins J."/>
            <person name="Jones B.M."/>
            <person name="Lawson T."/>
            <person name="Leese F."/>
            <person name="Lindquist E."/>
            <person name="Lobanov A."/>
            <person name="Lomsadze A."/>
            <person name="Malik S.B."/>
            <person name="Marsh M.E."/>
            <person name="Mackinder L."/>
            <person name="Mock T."/>
            <person name="Mueller-Roeber B."/>
            <person name="Pagarete A."/>
            <person name="Parker M."/>
            <person name="Probert I."/>
            <person name="Quesneville H."/>
            <person name="Raines C."/>
            <person name="Rensing S.A."/>
            <person name="Riano-Pachon D.M."/>
            <person name="Richier S."/>
            <person name="Rokitta S."/>
            <person name="Shiraiwa Y."/>
            <person name="Soanes D.M."/>
            <person name="van der Giezen M."/>
            <person name="Wahlund T.M."/>
            <person name="Williams B."/>
            <person name="Wilson W."/>
            <person name="Wolfe G."/>
            <person name="Wurch L.L."/>
        </authorList>
    </citation>
    <scope>NUCLEOTIDE SEQUENCE</scope>
</reference>
<keyword evidence="4" id="KW-0479">Metal-binding</keyword>
<dbReference type="GO" id="GO:0046872">
    <property type="term" value="F:metal ion binding"/>
    <property type="evidence" value="ECO:0007669"/>
    <property type="project" value="UniProtKB-KW"/>
</dbReference>
<dbReference type="InterPro" id="IPR038765">
    <property type="entry name" value="Papain-like_cys_pep_sf"/>
</dbReference>
<evidence type="ECO:0000313" key="8">
    <source>
        <dbReference type="Proteomes" id="UP000013827"/>
    </source>
</evidence>
<dbReference type="InterPro" id="IPR007719">
    <property type="entry name" value="PCS_N"/>
</dbReference>
<evidence type="ECO:0000256" key="2">
    <source>
        <dbReference type="ARBA" id="ARBA00022539"/>
    </source>
</evidence>
<dbReference type="InterPro" id="IPR038156">
    <property type="entry name" value="PCS_N_sf"/>
</dbReference>
<dbReference type="GO" id="GO:0016756">
    <property type="term" value="F:glutathione gamma-glutamylcysteinyltransferase activity"/>
    <property type="evidence" value="ECO:0007669"/>
    <property type="project" value="UniProtKB-EC"/>
</dbReference>
<evidence type="ECO:0000256" key="1">
    <source>
        <dbReference type="ARBA" id="ARBA00012468"/>
    </source>
</evidence>
<reference evidence="7" key="2">
    <citation type="submission" date="2024-10" db="UniProtKB">
        <authorList>
            <consortium name="EnsemblProtists"/>
        </authorList>
    </citation>
    <scope>IDENTIFICATION</scope>
</reference>
<dbReference type="Pfam" id="PF05023">
    <property type="entry name" value="Phytochelatin"/>
    <property type="match status" value="1"/>
</dbReference>
<name>A0A0D3I3J5_EMIH1</name>
<dbReference type="EnsemblProtists" id="EOD05830">
    <property type="protein sequence ID" value="EOD05830"/>
    <property type="gene ID" value="EMIHUDRAFT_359855"/>
</dbReference>
<dbReference type="KEGG" id="ehx:EMIHUDRAFT_359855"/>
<sequence>MQALSRVGSLARRVRASHVAAAPSKCDGCAQRRSDVGQGPSDAVDPLARRSFYQRELPERLVSFSSREGKRRFLEAVGGGTAEGYFPLSEQFITQGEPAFCGPSCLAMVLNALRIDPNTTWKGGWRWYDEHTLAASCCKPLHAITAEGITLDEFAALGRCQGARVEVRPQKSGRTEKAVGAAAGVAAAAVGAAAAVAAAEVAAGAAAAAAAVGAAAATAAAQQRKRVRGWPHRPV</sequence>
<dbReference type="HOGENOM" id="CLU_1182063_0_0_1"/>
<dbReference type="EC" id="2.3.2.15" evidence="1"/>
<dbReference type="Gene3D" id="3.90.70.30">
    <property type="entry name" value="Phytochelatin synthase, N-terminal domain"/>
    <property type="match status" value="1"/>
</dbReference>
<dbReference type="PROSITE" id="PS51443">
    <property type="entry name" value="PCS"/>
    <property type="match status" value="1"/>
</dbReference>
<keyword evidence="3" id="KW-0808">Transferase</keyword>
<keyword evidence="8" id="KW-1185">Reference proteome</keyword>
<evidence type="ECO:0000259" key="6">
    <source>
        <dbReference type="PROSITE" id="PS51443"/>
    </source>
</evidence>
<organism evidence="7 8">
    <name type="scientific">Emiliania huxleyi (strain CCMP1516)</name>
    <dbReference type="NCBI Taxonomy" id="280463"/>
    <lineage>
        <taxon>Eukaryota</taxon>
        <taxon>Haptista</taxon>
        <taxon>Haptophyta</taxon>
        <taxon>Prymnesiophyceae</taxon>
        <taxon>Isochrysidales</taxon>
        <taxon>Noelaerhabdaceae</taxon>
        <taxon>Emiliania</taxon>
    </lineage>
</organism>
<evidence type="ECO:0000256" key="4">
    <source>
        <dbReference type="ARBA" id="ARBA00022723"/>
    </source>
</evidence>
<evidence type="ECO:0000256" key="5">
    <source>
        <dbReference type="SAM" id="Phobius"/>
    </source>
</evidence>
<dbReference type="AlphaFoldDB" id="A0A0D3I3J5"/>
<keyword evidence="2" id="KW-0104">Cadmium</keyword>
<evidence type="ECO:0000313" key="7">
    <source>
        <dbReference type="EnsemblProtists" id="EOD05830"/>
    </source>
</evidence>
<dbReference type="eggNOG" id="KOG0632">
    <property type="taxonomic scope" value="Eukaryota"/>
</dbReference>
<dbReference type="GO" id="GO:0098849">
    <property type="term" value="P:cellular detoxification of cadmium ion"/>
    <property type="evidence" value="ECO:0007669"/>
    <property type="project" value="TreeGrafter"/>
</dbReference>